<proteinExistence type="inferred from homology"/>
<feature type="domain" description="RSE1/DDB1/CPSF1 second beta-propeller" evidence="7">
    <location>
        <begin position="386"/>
        <end position="733"/>
    </location>
</feature>
<dbReference type="InterPro" id="IPR004871">
    <property type="entry name" value="RSE1/DDB1/CPSF1_C"/>
</dbReference>
<dbReference type="OrthoDB" id="433457at2759"/>
<dbReference type="InterPro" id="IPR058543">
    <property type="entry name" value="Beta-prop_RSE1/DDB1/CPSF1_2nd"/>
</dbReference>
<feature type="domain" description="RSE1/DDB1/CPSF1 C-terminal" evidence="5">
    <location>
        <begin position="785"/>
        <end position="1101"/>
    </location>
</feature>
<dbReference type="Pfam" id="PF23726">
    <property type="entry name" value="Beta-prop_RSE1_2nd"/>
    <property type="match status" value="1"/>
</dbReference>
<evidence type="ECO:0000313" key="9">
    <source>
        <dbReference type="Proteomes" id="UP000037460"/>
    </source>
</evidence>
<dbReference type="InterPro" id="IPR050358">
    <property type="entry name" value="RSE1/DDB1/CFT1"/>
</dbReference>
<organism evidence="8 9">
    <name type="scientific">Chrysochromulina tobinii</name>
    <dbReference type="NCBI Taxonomy" id="1460289"/>
    <lineage>
        <taxon>Eukaryota</taxon>
        <taxon>Haptista</taxon>
        <taxon>Haptophyta</taxon>
        <taxon>Prymnesiophyceae</taxon>
        <taxon>Prymnesiales</taxon>
        <taxon>Chrysochromulinaceae</taxon>
        <taxon>Chrysochromulina</taxon>
    </lineage>
</organism>
<feature type="domain" description="RSE1/DDB1/CPSF1 first beta-propeller" evidence="6">
    <location>
        <begin position="14"/>
        <end position="340"/>
    </location>
</feature>
<dbReference type="FunFam" id="1.10.150.910:FF:000003">
    <property type="entry name" value="DNA damage-binding protein 1a"/>
    <property type="match status" value="1"/>
</dbReference>
<dbReference type="InterPro" id="IPR015943">
    <property type="entry name" value="WD40/YVTN_repeat-like_dom_sf"/>
</dbReference>
<dbReference type="InterPro" id="IPR011047">
    <property type="entry name" value="Quinoprotein_ADH-like_sf"/>
</dbReference>
<comment type="subcellular location">
    <subcellularLocation>
        <location evidence="1">Nucleus</location>
    </subcellularLocation>
</comment>
<dbReference type="Gene3D" id="1.10.150.910">
    <property type="match status" value="1"/>
</dbReference>
<protein>
    <recommendedName>
        <fullName evidence="3">DNA damage-binding protein 1</fullName>
    </recommendedName>
</protein>
<comment type="similarity">
    <text evidence="2">Belongs to the DDB1 family.</text>
</comment>
<evidence type="ECO:0000256" key="3">
    <source>
        <dbReference type="ARBA" id="ARBA00014577"/>
    </source>
</evidence>
<evidence type="ECO:0000313" key="8">
    <source>
        <dbReference type="EMBL" id="KOO29508.1"/>
    </source>
</evidence>
<accession>A0A0M0JTS3</accession>
<keyword evidence="9" id="KW-1185">Reference proteome</keyword>
<dbReference type="EMBL" id="JWZX01002405">
    <property type="protein sequence ID" value="KOO29508.1"/>
    <property type="molecule type" value="Genomic_DNA"/>
</dbReference>
<evidence type="ECO:0000259" key="6">
    <source>
        <dbReference type="Pfam" id="PF10433"/>
    </source>
</evidence>
<evidence type="ECO:0000259" key="5">
    <source>
        <dbReference type="Pfam" id="PF03178"/>
    </source>
</evidence>
<reference evidence="9" key="1">
    <citation type="journal article" date="2015" name="PLoS Genet.">
        <title>Genome Sequence and Transcriptome Analyses of Chrysochromulina tobin: Metabolic Tools for Enhanced Algal Fitness in the Prominent Order Prymnesiales (Haptophyceae).</title>
        <authorList>
            <person name="Hovde B.T."/>
            <person name="Deodato C.R."/>
            <person name="Hunsperger H.M."/>
            <person name="Ryken S.A."/>
            <person name="Yost W."/>
            <person name="Jha R.K."/>
            <person name="Patterson J."/>
            <person name="Monnat R.J. Jr."/>
            <person name="Barlow S.B."/>
            <person name="Starkenburg S.R."/>
            <person name="Cattolico R.A."/>
        </authorList>
    </citation>
    <scope>NUCLEOTIDE SEQUENCE</scope>
    <source>
        <strain evidence="9">CCMP291</strain>
    </source>
</reference>
<dbReference type="GO" id="GO:0003676">
    <property type="term" value="F:nucleic acid binding"/>
    <property type="evidence" value="ECO:0007669"/>
    <property type="project" value="InterPro"/>
</dbReference>
<evidence type="ECO:0000259" key="7">
    <source>
        <dbReference type="Pfam" id="PF23726"/>
    </source>
</evidence>
<gene>
    <name evidence="8" type="ORF">Ctob_010370</name>
</gene>
<dbReference type="Proteomes" id="UP000037460">
    <property type="component" value="Unassembled WGS sequence"/>
</dbReference>
<evidence type="ECO:0000256" key="1">
    <source>
        <dbReference type="ARBA" id="ARBA00004123"/>
    </source>
</evidence>
<evidence type="ECO:0000256" key="4">
    <source>
        <dbReference type="ARBA" id="ARBA00023242"/>
    </source>
</evidence>
<keyword evidence="4" id="KW-0539">Nucleus</keyword>
<dbReference type="GO" id="GO:0005634">
    <property type="term" value="C:nucleus"/>
    <property type="evidence" value="ECO:0007669"/>
    <property type="project" value="UniProtKB-SubCell"/>
</dbReference>
<comment type="caution">
    <text evidence="8">The sequence shown here is derived from an EMBL/GenBank/DDBJ whole genome shotgun (WGS) entry which is preliminary data.</text>
</comment>
<dbReference type="InterPro" id="IPR018846">
    <property type="entry name" value="Beta-prop_RSE1/DDB1/CPSF1_1st"/>
</dbReference>
<name>A0A0M0JTS3_9EUKA</name>
<dbReference type="PANTHER" id="PTHR10644">
    <property type="entry name" value="DNA REPAIR/RNA PROCESSING CPSF FAMILY"/>
    <property type="match status" value="1"/>
</dbReference>
<dbReference type="AlphaFoldDB" id="A0A0M0JTS3"/>
<dbReference type="Gene3D" id="2.130.10.10">
    <property type="entry name" value="YVTN repeat-like/Quinoprotein amine dehydrogenase"/>
    <property type="match status" value="3"/>
</dbReference>
<sequence length="1133" mass="121620">MAHNYVVTAQPPTAVTHSRVASFTSPDALNLIICRCTRIEIYSLEAQGLQLLHDVPLYGRVATMELWKPPGKDTHRLFLTTERYQFCILAYDAAKAEIVTEAKGDVSDRIGRPADAGQIAVIEPDHRLIGLHLYDGLFKVIPATASGSLLTEAFNIRLEELHVLDIVFLHGLPRPTLALLYKDVKECVHLKTYEVHLRDKDFGDGPWAQLTVEAGASRLIAVQCGGVLVLGEQSITYHSGADFKSLAMPFTKIRAFEPIDARRFLLADHLGRLHVLVLDLATDNGPVRSLQREQMGETSSASSLSYLTDGLLFVGSMYGDSQLVQLLSEPDETGTVVQEVQRWSNLGPIVDFCVVDLERHGQGQLVTCSGANRDGSLRVVRNGIGIQEAARMEMPGIKGLWSARASETTYLVLSFIAETRVLSMVGEELGEVDADGGGFDLEVATLCCAALGDAAIVQVTGGAVRLIDGASLRLLDSWAPMGSTISMACVDGARVMVATPGDGGEAGQLHLLEALAGKWAPIATRAMAHEVACLALGGGGPAAGSSAMQTDPPATGAAAAARQLAAAGLWTDLSVRVLDATTLVELIMEPLGGAVIPRSLAFAPFGDSLHLLCALGDGHLVTFTVEQGGVVAMDDAPLAAPATAATFDAPRLTERKMVALGTKPIALTPFHSHGGLHVFAASDRPSIIHAASGKLVYANVNLKDATHMTPFDADGASPETLAVASEDALLIGTVDEIRKCKLHIRTSPLGEQPRRIAHVEHCQAFALLTTRVDVHADGDETETGFIRLLDETTLERLSSFQLQENEMPCSLLALTLNEAADGAPALLVVGTAFAIPDEPEPTAGRLLILDVRERSLELLAEARIKGACYALEAFGARGILAGVNNKLQLYDFVPAVSGASPSVRLRAEHCGHIIVLYIATRGDFILVGDLMKSVSVLQCAPGTGAIVELARDHSSNWMTSIAFLDDDTYLGVENNMNLFVTKRNSDATTDDDRSRLDVVGEFHLGEFVNRFRRGSLAMQVAEMGVAPLPTLLFATVNGVLGVLATLPPDDYALLSKVQTNLARVVHGVGGLNHQKWREFRSERKTQDATNFIDGDLIETFLSLDRPKMEKVVEGIDVSVDELCKRIEDLQRLH</sequence>
<dbReference type="SUPFAM" id="SSF50998">
    <property type="entry name" value="Quinoprotein alcohol dehydrogenase-like"/>
    <property type="match status" value="1"/>
</dbReference>
<dbReference type="Pfam" id="PF10433">
    <property type="entry name" value="Beta-prop_RSE1_1st"/>
    <property type="match status" value="1"/>
</dbReference>
<evidence type="ECO:0000256" key="2">
    <source>
        <dbReference type="ARBA" id="ARBA00007453"/>
    </source>
</evidence>
<dbReference type="Pfam" id="PF03178">
    <property type="entry name" value="CPSF_A"/>
    <property type="match status" value="1"/>
</dbReference>